<evidence type="ECO:0000313" key="2">
    <source>
        <dbReference type="Proteomes" id="UP000019760"/>
    </source>
</evidence>
<evidence type="ECO:0000313" key="1">
    <source>
        <dbReference type="EMBL" id="GAJ29048.1"/>
    </source>
</evidence>
<dbReference type="OrthoDB" id="1494634at2"/>
<proteinExistence type="predicted"/>
<accession>A0A023D4F2</accession>
<keyword evidence="2" id="KW-1185">Reference proteome</keyword>
<dbReference type="Proteomes" id="UP000019760">
    <property type="component" value="Unassembled WGS sequence"/>
</dbReference>
<dbReference type="EMBL" id="BAND01000042">
    <property type="protein sequence ID" value="GAJ29048.1"/>
    <property type="molecule type" value="Genomic_DNA"/>
</dbReference>
<comment type="caution">
    <text evidence="1">The sequence shown here is derived from an EMBL/GenBank/DDBJ whole genome shotgun (WGS) entry which is preliminary data.</text>
</comment>
<name>A0A023D4F2_ACIMT</name>
<dbReference type="AlphaFoldDB" id="A0A023D4F2"/>
<reference evidence="2" key="1">
    <citation type="journal article" date="2014" name="FEMS Microbiol. Lett.">
        <title>Draft Genomic DNA Sequence of the Facultatively Methylotrophic Bacterium Acidomonas methanolica type strain MB58.</title>
        <authorList>
            <person name="Higashiura N."/>
            <person name="Hadano H."/>
            <person name="Hirakawa H."/>
            <person name="Matsutani M."/>
            <person name="Takabe S."/>
            <person name="Matsushita K."/>
            <person name="Azuma Y."/>
        </authorList>
    </citation>
    <scope>NUCLEOTIDE SEQUENCE [LARGE SCALE GENOMIC DNA]</scope>
    <source>
        <strain evidence="2">MB58</strain>
    </source>
</reference>
<organism evidence="1 2">
    <name type="scientific">Acidomonas methanolica NBRC 104435</name>
    <dbReference type="NCBI Taxonomy" id="1231351"/>
    <lineage>
        <taxon>Bacteria</taxon>
        <taxon>Pseudomonadati</taxon>
        <taxon>Pseudomonadota</taxon>
        <taxon>Alphaproteobacteria</taxon>
        <taxon>Acetobacterales</taxon>
        <taxon>Acetobacteraceae</taxon>
        <taxon>Acidomonas</taxon>
    </lineage>
</organism>
<gene>
    <name evidence="1" type="ORF">Amme_042_004</name>
</gene>
<sequence length="210" mass="22896">MNFVHITISARLAHGDLVAADAALETGPTDDGVRLILVKQLLVSCANVTDLELICRALYKDHPAISEIITPHRRSFEFAKYIRNIAVGHVNPALSQKTLEWRPELNAVLTQPGAPAEAFLGYAVLESAINTFVDGERHRIFDSDTDLAYPPDLTRFLNFLGSTVHVGIAYCAAVAAAALEHANLPDFNENWLELSAKAGATDFAFITRKG</sequence>
<dbReference type="RefSeq" id="WP_042058381.1">
    <property type="nucleotide sequence ID" value="NZ_BAND01000042.1"/>
</dbReference>
<protein>
    <submittedName>
        <fullName evidence="1">Uncharacterized protein</fullName>
    </submittedName>
</protein>
<reference evidence="1 2" key="2">
    <citation type="journal article" date="2014" name="FEMS Microbiol. Lett.">
        <title>Draft genomic DNA sequence of the facultatively methylotrophic bacterium Acidomonas methanolica type strain MB58.</title>
        <authorList>
            <person name="Higashiura N."/>
            <person name="Hadano H."/>
            <person name="Hirakawa H."/>
            <person name="Matsutani M."/>
            <person name="Takabe S."/>
            <person name="Matsushita K."/>
            <person name="Azuma Y."/>
        </authorList>
    </citation>
    <scope>NUCLEOTIDE SEQUENCE [LARGE SCALE GENOMIC DNA]</scope>
    <source>
        <strain evidence="1 2">MB58</strain>
    </source>
</reference>